<gene>
    <name evidence="1" type="ORF">KIN20_028914</name>
</gene>
<sequence>MQRWQREQISVARGDDTVSKTSCMLAKATKLKAKAQQANLLLDVGFSTIAEDIDLEGKPRSERPTKLDHEDVIATLESVTVAVIYENTALEVD</sequence>
<dbReference type="AlphaFoldDB" id="A0AAD5R1W6"/>
<accession>A0AAD5R1W6</accession>
<comment type="caution">
    <text evidence="1">The sequence shown here is derived from an EMBL/GenBank/DDBJ whole genome shotgun (WGS) entry which is preliminary data.</text>
</comment>
<keyword evidence="2" id="KW-1185">Reference proteome</keyword>
<reference evidence="1" key="1">
    <citation type="submission" date="2021-06" db="EMBL/GenBank/DDBJ databases">
        <title>Parelaphostrongylus tenuis whole genome reference sequence.</title>
        <authorList>
            <person name="Garwood T.J."/>
            <person name="Larsen P.A."/>
            <person name="Fountain-Jones N.M."/>
            <person name="Garbe J.R."/>
            <person name="Macchietto M.G."/>
            <person name="Kania S.A."/>
            <person name="Gerhold R.W."/>
            <person name="Richards J.E."/>
            <person name="Wolf T.M."/>
        </authorList>
    </citation>
    <scope>NUCLEOTIDE SEQUENCE</scope>
    <source>
        <strain evidence="1">MNPRO001-30</strain>
        <tissue evidence="1">Meninges</tissue>
    </source>
</reference>
<name>A0AAD5R1W6_PARTN</name>
<organism evidence="1 2">
    <name type="scientific">Parelaphostrongylus tenuis</name>
    <name type="common">Meningeal worm</name>
    <dbReference type="NCBI Taxonomy" id="148309"/>
    <lineage>
        <taxon>Eukaryota</taxon>
        <taxon>Metazoa</taxon>
        <taxon>Ecdysozoa</taxon>
        <taxon>Nematoda</taxon>
        <taxon>Chromadorea</taxon>
        <taxon>Rhabditida</taxon>
        <taxon>Rhabditina</taxon>
        <taxon>Rhabditomorpha</taxon>
        <taxon>Strongyloidea</taxon>
        <taxon>Metastrongylidae</taxon>
        <taxon>Parelaphostrongylus</taxon>
    </lineage>
</organism>
<evidence type="ECO:0000313" key="1">
    <source>
        <dbReference type="EMBL" id="KAJ1367893.1"/>
    </source>
</evidence>
<protein>
    <submittedName>
        <fullName evidence="1">Uncharacterized protein</fullName>
    </submittedName>
</protein>
<dbReference type="Proteomes" id="UP001196413">
    <property type="component" value="Unassembled WGS sequence"/>
</dbReference>
<dbReference type="EMBL" id="JAHQIW010006036">
    <property type="protein sequence ID" value="KAJ1367893.1"/>
    <property type="molecule type" value="Genomic_DNA"/>
</dbReference>
<evidence type="ECO:0000313" key="2">
    <source>
        <dbReference type="Proteomes" id="UP001196413"/>
    </source>
</evidence>
<proteinExistence type="predicted"/>